<keyword evidence="2" id="KW-1185">Reference proteome</keyword>
<reference evidence="1 2" key="1">
    <citation type="submission" date="2015-01" db="EMBL/GenBank/DDBJ databases">
        <title>Evolution of Trichinella species and genotypes.</title>
        <authorList>
            <person name="Korhonen P.K."/>
            <person name="Edoardo P."/>
            <person name="Giuseppe L.R."/>
            <person name="Gasser R.B."/>
        </authorList>
    </citation>
    <scope>NUCLEOTIDE SEQUENCE [LARGE SCALE GENOMIC DNA]</scope>
    <source>
        <strain evidence="1">ISS1029</strain>
    </source>
</reference>
<dbReference type="Proteomes" id="UP000055024">
    <property type="component" value="Unassembled WGS sequence"/>
</dbReference>
<comment type="caution">
    <text evidence="1">The sequence shown here is derived from an EMBL/GenBank/DDBJ whole genome shotgun (WGS) entry which is preliminary data.</text>
</comment>
<dbReference type="EMBL" id="JYDP01000009">
    <property type="protein sequence ID" value="KRZ16831.1"/>
    <property type="molecule type" value="Genomic_DNA"/>
</dbReference>
<evidence type="ECO:0000313" key="2">
    <source>
        <dbReference type="Proteomes" id="UP000055024"/>
    </source>
</evidence>
<organism evidence="1 2">
    <name type="scientific">Trichinella zimbabwensis</name>
    <dbReference type="NCBI Taxonomy" id="268475"/>
    <lineage>
        <taxon>Eukaryota</taxon>
        <taxon>Metazoa</taxon>
        <taxon>Ecdysozoa</taxon>
        <taxon>Nematoda</taxon>
        <taxon>Enoplea</taxon>
        <taxon>Dorylaimia</taxon>
        <taxon>Trichinellida</taxon>
        <taxon>Trichinellidae</taxon>
        <taxon>Trichinella</taxon>
    </lineage>
</organism>
<sequence length="68" mass="7984">MFPMFEGCAKFKHESLPLNKNDVIFIETNINNVVYFRKKTSNIEELNRSSELNPLTNEPKQLLKINRS</sequence>
<name>A0A0V1I222_9BILA</name>
<gene>
    <name evidence="1" type="ORF">T11_8150</name>
</gene>
<dbReference type="AlphaFoldDB" id="A0A0V1I222"/>
<proteinExistence type="predicted"/>
<evidence type="ECO:0000313" key="1">
    <source>
        <dbReference type="EMBL" id="KRZ16831.1"/>
    </source>
</evidence>
<accession>A0A0V1I222</accession>
<protein>
    <submittedName>
        <fullName evidence="1">Uncharacterized protein</fullName>
    </submittedName>
</protein>